<evidence type="ECO:0000256" key="5">
    <source>
        <dbReference type="ARBA" id="ARBA00016738"/>
    </source>
</evidence>
<keyword evidence="6" id="KW-0158">Chromosome</keyword>
<accession>A0A4U5PCN7</accession>
<dbReference type="AlphaFoldDB" id="A0A4U5PCN7"/>
<keyword evidence="12" id="KW-0539">Nucleus</keyword>
<evidence type="ECO:0000256" key="11">
    <source>
        <dbReference type="ARBA" id="ARBA00023054"/>
    </source>
</evidence>
<comment type="similarity">
    <text evidence="4">Belongs to the CGR1 family.</text>
</comment>
<evidence type="ECO:0000313" key="16">
    <source>
        <dbReference type="Proteomes" id="UP000298663"/>
    </source>
</evidence>
<sequence length="129" mass="14976">MSNEETVPQLVPAAGSEAPRGLPKSGRWWKSVNKARHTAIFKDKPLKTSWETKMKKKADHLAVKVLQEQIRQKLKDEKVAKIEARKEQDRRREENERKAEVVQVITNMAKLKKTKKKHLRSIKKADVTK</sequence>
<name>A0A4U5PCN7_STECR</name>
<evidence type="ECO:0000256" key="14">
    <source>
        <dbReference type="SAM" id="MobiDB-lite"/>
    </source>
</evidence>
<dbReference type="InterPro" id="IPR026570">
    <property type="entry name" value="CCDC86"/>
</dbReference>
<comment type="subcellular location">
    <subcellularLocation>
        <location evidence="2">Chromosome</location>
    </subcellularLocation>
    <subcellularLocation>
        <location evidence="3">Nucleus</location>
        <location evidence="3">Nucleolus</location>
    </subcellularLocation>
</comment>
<evidence type="ECO:0000256" key="6">
    <source>
        <dbReference type="ARBA" id="ARBA00022454"/>
    </source>
</evidence>
<dbReference type="EMBL" id="AZBU02000002">
    <property type="protein sequence ID" value="TKR93971.1"/>
    <property type="molecule type" value="Genomic_DNA"/>
</dbReference>
<evidence type="ECO:0000256" key="3">
    <source>
        <dbReference type="ARBA" id="ARBA00004604"/>
    </source>
</evidence>
<keyword evidence="11" id="KW-0175">Coiled coil</keyword>
<evidence type="ECO:0000256" key="4">
    <source>
        <dbReference type="ARBA" id="ARBA00007869"/>
    </source>
</evidence>
<evidence type="ECO:0000256" key="7">
    <source>
        <dbReference type="ARBA" id="ARBA00022517"/>
    </source>
</evidence>
<keyword evidence="7" id="KW-0690">Ribosome biogenesis</keyword>
<dbReference type="Proteomes" id="UP000298663">
    <property type="component" value="Unassembled WGS sequence"/>
</dbReference>
<dbReference type="InterPro" id="IPR005579">
    <property type="entry name" value="Cgr1-like"/>
</dbReference>
<dbReference type="STRING" id="34508.A0A4U5PCN7"/>
<evidence type="ECO:0000256" key="13">
    <source>
        <dbReference type="ARBA" id="ARBA00093307"/>
    </source>
</evidence>
<gene>
    <name evidence="15" type="ORF">L596_008329</name>
</gene>
<feature type="region of interest" description="Disordered" evidence="14">
    <location>
        <begin position="1"/>
        <end position="26"/>
    </location>
</feature>
<dbReference type="PANTHER" id="PTHR13557:SF1">
    <property type="entry name" value="COILED-COIL DOMAIN-CONTAINING PROTEIN 86"/>
    <property type="match status" value="1"/>
</dbReference>
<dbReference type="GO" id="GO:0006364">
    <property type="term" value="P:rRNA processing"/>
    <property type="evidence" value="ECO:0007669"/>
    <property type="project" value="UniProtKB-KW"/>
</dbReference>
<dbReference type="OrthoDB" id="277961at2759"/>
<keyword evidence="10" id="KW-0164">Citrullination</keyword>
<reference evidence="15 16" key="2">
    <citation type="journal article" date="2019" name="G3 (Bethesda)">
        <title>Hybrid Assembly of the Genome of the Entomopathogenic Nematode Steinernema carpocapsae Identifies the X-Chromosome.</title>
        <authorList>
            <person name="Serra L."/>
            <person name="Macchietto M."/>
            <person name="Macias-Munoz A."/>
            <person name="McGill C.J."/>
            <person name="Rodriguez I.M."/>
            <person name="Rodriguez B."/>
            <person name="Murad R."/>
            <person name="Mortazavi A."/>
        </authorList>
    </citation>
    <scope>NUCLEOTIDE SEQUENCE [LARGE SCALE GENOMIC DNA]</scope>
    <source>
        <strain evidence="15 16">ALL</strain>
    </source>
</reference>
<dbReference type="GO" id="GO:0005730">
    <property type="term" value="C:nucleolus"/>
    <property type="evidence" value="ECO:0007669"/>
    <property type="project" value="UniProtKB-SubCell"/>
</dbReference>
<evidence type="ECO:0000256" key="9">
    <source>
        <dbReference type="ARBA" id="ARBA00022553"/>
    </source>
</evidence>
<keyword evidence="8" id="KW-0698">rRNA processing</keyword>
<dbReference type="Pfam" id="PF03879">
    <property type="entry name" value="Cgr1"/>
    <property type="match status" value="1"/>
</dbReference>
<keyword evidence="9" id="KW-0597">Phosphoprotein</keyword>
<evidence type="ECO:0000256" key="12">
    <source>
        <dbReference type="ARBA" id="ARBA00023242"/>
    </source>
</evidence>
<evidence type="ECO:0000256" key="2">
    <source>
        <dbReference type="ARBA" id="ARBA00004286"/>
    </source>
</evidence>
<protein>
    <recommendedName>
        <fullName evidence="5">Coiled-coil domain-containing protein 86</fullName>
    </recommendedName>
</protein>
<evidence type="ECO:0000256" key="1">
    <source>
        <dbReference type="ARBA" id="ARBA00004090"/>
    </source>
</evidence>
<comment type="function">
    <text evidence="13">Required for proper chromosome segregation during mitosis and error-free mitotic progression.</text>
</comment>
<evidence type="ECO:0000256" key="8">
    <source>
        <dbReference type="ARBA" id="ARBA00022552"/>
    </source>
</evidence>
<dbReference type="PANTHER" id="PTHR13557">
    <property type="entry name" value="COILED-COIL DOMAIN-CONTAINING PROTEIN 86"/>
    <property type="match status" value="1"/>
</dbReference>
<reference evidence="15 16" key="1">
    <citation type="journal article" date="2015" name="Genome Biol.">
        <title>Comparative genomics of Steinernema reveals deeply conserved gene regulatory networks.</title>
        <authorList>
            <person name="Dillman A.R."/>
            <person name="Macchietto M."/>
            <person name="Porter C.F."/>
            <person name="Rogers A."/>
            <person name="Williams B."/>
            <person name="Antoshechkin I."/>
            <person name="Lee M.M."/>
            <person name="Goodwin Z."/>
            <person name="Lu X."/>
            <person name="Lewis E.E."/>
            <person name="Goodrich-Blair H."/>
            <person name="Stock S.P."/>
            <person name="Adams B.J."/>
            <person name="Sternberg P.W."/>
            <person name="Mortazavi A."/>
        </authorList>
    </citation>
    <scope>NUCLEOTIDE SEQUENCE [LARGE SCALE GENOMIC DNA]</scope>
    <source>
        <strain evidence="15 16">ALL</strain>
    </source>
</reference>
<comment type="caution">
    <text evidence="15">The sequence shown here is derived from an EMBL/GenBank/DDBJ whole genome shotgun (WGS) entry which is preliminary data.</text>
</comment>
<dbReference type="GO" id="GO:0005694">
    <property type="term" value="C:chromosome"/>
    <property type="evidence" value="ECO:0007669"/>
    <property type="project" value="UniProtKB-SubCell"/>
</dbReference>
<comment type="function">
    <text evidence="1">Involved in nucleolar integrity and required for processing of the pre-rRNA for the 60S ribosome subunit.</text>
</comment>
<keyword evidence="16" id="KW-1185">Reference proteome</keyword>
<organism evidence="15 16">
    <name type="scientific">Steinernema carpocapsae</name>
    <name type="common">Entomopathogenic nematode</name>
    <dbReference type="NCBI Taxonomy" id="34508"/>
    <lineage>
        <taxon>Eukaryota</taxon>
        <taxon>Metazoa</taxon>
        <taxon>Ecdysozoa</taxon>
        <taxon>Nematoda</taxon>
        <taxon>Chromadorea</taxon>
        <taxon>Rhabditida</taxon>
        <taxon>Tylenchina</taxon>
        <taxon>Panagrolaimomorpha</taxon>
        <taxon>Strongyloidoidea</taxon>
        <taxon>Steinernematidae</taxon>
        <taxon>Steinernema</taxon>
    </lineage>
</organism>
<proteinExistence type="inferred from homology"/>
<evidence type="ECO:0000313" key="15">
    <source>
        <dbReference type="EMBL" id="TKR93971.1"/>
    </source>
</evidence>
<evidence type="ECO:0000256" key="10">
    <source>
        <dbReference type="ARBA" id="ARBA00022934"/>
    </source>
</evidence>